<evidence type="ECO:0000313" key="2">
    <source>
        <dbReference type="Proteomes" id="UP000607653"/>
    </source>
</evidence>
<gene>
    <name evidence="1" type="ORF">HUJ06_027406</name>
</gene>
<comment type="caution">
    <text evidence="1">The sequence shown here is derived from an EMBL/GenBank/DDBJ whole genome shotgun (WGS) entry which is preliminary data.</text>
</comment>
<reference evidence="1 2" key="1">
    <citation type="journal article" date="2020" name="Mol. Biol. Evol.">
        <title>Distinct Expression and Methylation Patterns for Genes with Different Fates following a Single Whole-Genome Duplication in Flowering Plants.</title>
        <authorList>
            <person name="Shi T."/>
            <person name="Rahmani R.S."/>
            <person name="Gugger P.F."/>
            <person name="Wang M."/>
            <person name="Li H."/>
            <person name="Zhang Y."/>
            <person name="Li Z."/>
            <person name="Wang Q."/>
            <person name="Van de Peer Y."/>
            <person name="Marchal K."/>
            <person name="Chen J."/>
        </authorList>
    </citation>
    <scope>NUCLEOTIDE SEQUENCE [LARGE SCALE GENOMIC DNA]</scope>
    <source>
        <tissue evidence="1">Leaf</tissue>
    </source>
</reference>
<keyword evidence="2" id="KW-1185">Reference proteome</keyword>
<protein>
    <submittedName>
        <fullName evidence="1">Uncharacterized protein</fullName>
    </submittedName>
</protein>
<dbReference type="Proteomes" id="UP000607653">
    <property type="component" value="Unassembled WGS sequence"/>
</dbReference>
<evidence type="ECO:0000313" key="1">
    <source>
        <dbReference type="EMBL" id="DAD25938.1"/>
    </source>
</evidence>
<name>A0A822Y8L0_NELNU</name>
<dbReference type="EMBL" id="DUZY01000002">
    <property type="protein sequence ID" value="DAD25938.1"/>
    <property type="molecule type" value="Genomic_DNA"/>
</dbReference>
<accession>A0A822Y8L0</accession>
<dbReference type="AlphaFoldDB" id="A0A822Y8L0"/>
<organism evidence="1 2">
    <name type="scientific">Nelumbo nucifera</name>
    <name type="common">Sacred lotus</name>
    <dbReference type="NCBI Taxonomy" id="4432"/>
    <lineage>
        <taxon>Eukaryota</taxon>
        <taxon>Viridiplantae</taxon>
        <taxon>Streptophyta</taxon>
        <taxon>Embryophyta</taxon>
        <taxon>Tracheophyta</taxon>
        <taxon>Spermatophyta</taxon>
        <taxon>Magnoliopsida</taxon>
        <taxon>Proteales</taxon>
        <taxon>Nelumbonaceae</taxon>
        <taxon>Nelumbo</taxon>
    </lineage>
</organism>
<proteinExistence type="predicted"/>
<sequence length="29" mass="3408">MLREHYIPSSQIMECIVLKLQKPLAFFDG</sequence>